<dbReference type="RefSeq" id="WP_128745506.1">
    <property type="nucleotide sequence ID" value="NZ_CP035281.1"/>
</dbReference>
<dbReference type="Proteomes" id="UP000287601">
    <property type="component" value="Chromosome"/>
</dbReference>
<dbReference type="AlphaFoldDB" id="A0A410PV95"/>
<keyword evidence="2" id="KW-1185">Reference proteome</keyword>
<gene>
    <name evidence="1" type="ORF">EQM06_06195</name>
</gene>
<evidence type="ECO:0000313" key="1">
    <source>
        <dbReference type="EMBL" id="QAT42857.1"/>
    </source>
</evidence>
<dbReference type="InterPro" id="IPR047708">
    <property type="entry name" value="CD1871A-like"/>
</dbReference>
<dbReference type="OrthoDB" id="1698689at2"/>
<reference evidence="1 2" key="1">
    <citation type="submission" date="2019-01" db="EMBL/GenBank/DDBJ databases">
        <title>Draft genomes of a novel of Aminipila strains.</title>
        <authorList>
            <person name="Ma S."/>
        </authorList>
    </citation>
    <scope>NUCLEOTIDE SEQUENCE [LARGE SCALE GENOMIC DNA]</scope>
    <source>
        <strain evidence="2">JN-39</strain>
    </source>
</reference>
<organism evidence="1 2">
    <name type="scientific">Aminipila luticellarii</name>
    <dbReference type="NCBI Taxonomy" id="2507160"/>
    <lineage>
        <taxon>Bacteria</taxon>
        <taxon>Bacillati</taxon>
        <taxon>Bacillota</taxon>
        <taxon>Clostridia</taxon>
        <taxon>Peptostreptococcales</taxon>
        <taxon>Anaerovoracaceae</taxon>
        <taxon>Aminipila</taxon>
    </lineage>
</organism>
<protein>
    <submittedName>
        <fullName evidence="1">Thioredoxin</fullName>
    </submittedName>
</protein>
<sequence>MPRIKHVKLFPLLLILIGICSMAFGVFRGETPVMFEKAVNICLECIGIG</sequence>
<dbReference type="KEGG" id="amij:EQM06_06195"/>
<name>A0A410PV95_9FIRM</name>
<dbReference type="NCBIfam" id="NF040920">
    <property type="entry name" value="CD1871A_fam"/>
    <property type="match status" value="1"/>
</dbReference>
<accession>A0A410PV95</accession>
<evidence type="ECO:0000313" key="2">
    <source>
        <dbReference type="Proteomes" id="UP000287601"/>
    </source>
</evidence>
<dbReference type="EMBL" id="CP035281">
    <property type="protein sequence ID" value="QAT42857.1"/>
    <property type="molecule type" value="Genomic_DNA"/>
</dbReference>
<proteinExistence type="predicted"/>